<evidence type="ECO:0000256" key="6">
    <source>
        <dbReference type="ARBA" id="ARBA00023242"/>
    </source>
</evidence>
<feature type="region of interest" description="Disordered" evidence="7">
    <location>
        <begin position="1092"/>
        <end position="1154"/>
    </location>
</feature>
<evidence type="ECO:0000256" key="7">
    <source>
        <dbReference type="SAM" id="MobiDB-lite"/>
    </source>
</evidence>
<evidence type="ECO:0000256" key="2">
    <source>
        <dbReference type="ARBA" id="ARBA00010937"/>
    </source>
</evidence>
<reference evidence="11" key="1">
    <citation type="submission" date="2011-02" db="EMBL/GenBank/DDBJ databases">
        <title>The Genome Sequence of Capsaspora owczarzaki ATCC 30864.</title>
        <authorList>
            <person name="Russ C."/>
            <person name="Cuomo C."/>
            <person name="Burger G."/>
            <person name="Gray M.W."/>
            <person name="Holland P.W.H."/>
            <person name="King N."/>
            <person name="Lang F.B.F."/>
            <person name="Roger A.J."/>
            <person name="Ruiz-Trillo I."/>
            <person name="Young S.K."/>
            <person name="Zeng Q."/>
            <person name="Gargeya S."/>
            <person name="Alvarado L."/>
            <person name="Berlin A."/>
            <person name="Chapman S.B."/>
            <person name="Chen Z."/>
            <person name="Freedman E."/>
            <person name="Gellesch M."/>
            <person name="Goldberg J."/>
            <person name="Griggs A."/>
            <person name="Gujja S."/>
            <person name="Heilman E."/>
            <person name="Heiman D."/>
            <person name="Howarth C."/>
            <person name="Mehta T."/>
            <person name="Neiman D."/>
            <person name="Pearson M."/>
            <person name="Roberts A."/>
            <person name="Saif S."/>
            <person name="Shea T."/>
            <person name="Shenoy N."/>
            <person name="Sisk P."/>
            <person name="Stolte C."/>
            <person name="Sykes S."/>
            <person name="White J."/>
            <person name="Yandava C."/>
            <person name="Haas B."/>
            <person name="Nusbaum C."/>
            <person name="Birren B."/>
        </authorList>
    </citation>
    <scope>NUCLEOTIDE SEQUENCE</scope>
    <source>
        <strain evidence="11">ATCC 30864</strain>
    </source>
</reference>
<dbReference type="GO" id="GO:0016251">
    <property type="term" value="F:RNA polymerase II general transcription initiation factor activity"/>
    <property type="evidence" value="ECO:0007669"/>
    <property type="project" value="TreeGrafter"/>
</dbReference>
<evidence type="ECO:0000259" key="8">
    <source>
        <dbReference type="Pfam" id="PF01433"/>
    </source>
</evidence>
<dbReference type="InterPro" id="IPR037813">
    <property type="entry name" value="TAF2"/>
</dbReference>
<feature type="domain" description="Peptidase M1 membrane alanine aminopeptidase" evidence="8">
    <location>
        <begin position="99"/>
        <end position="282"/>
    </location>
</feature>
<keyword evidence="5" id="KW-0804">Transcription</keyword>
<dbReference type="STRING" id="595528.A0A0D2WJY9"/>
<evidence type="ECO:0000256" key="4">
    <source>
        <dbReference type="ARBA" id="ARBA00023015"/>
    </source>
</evidence>
<dbReference type="PANTHER" id="PTHR15137">
    <property type="entry name" value="TRANSCRIPTION INITIATION FACTOR TFIID"/>
    <property type="match status" value="1"/>
</dbReference>
<feature type="compositionally biased region" description="Low complexity" evidence="7">
    <location>
        <begin position="1141"/>
        <end position="1154"/>
    </location>
</feature>
<dbReference type="GO" id="GO:0008237">
    <property type="term" value="F:metallopeptidase activity"/>
    <property type="evidence" value="ECO:0007669"/>
    <property type="project" value="InterPro"/>
</dbReference>
<keyword evidence="4" id="KW-0805">Transcription regulation</keyword>
<dbReference type="GO" id="GO:0000976">
    <property type="term" value="F:transcription cis-regulatory region binding"/>
    <property type="evidence" value="ECO:0007669"/>
    <property type="project" value="TreeGrafter"/>
</dbReference>
<evidence type="ECO:0000256" key="5">
    <source>
        <dbReference type="ARBA" id="ARBA00023163"/>
    </source>
</evidence>
<dbReference type="GO" id="GO:0006367">
    <property type="term" value="P:transcription initiation at RNA polymerase II promoter"/>
    <property type="evidence" value="ECO:0007669"/>
    <property type="project" value="TreeGrafter"/>
</dbReference>
<dbReference type="Gene3D" id="2.60.40.1730">
    <property type="entry name" value="tricorn interacting facor f3 domain"/>
    <property type="match status" value="1"/>
</dbReference>
<dbReference type="EMBL" id="KE346361">
    <property type="protein sequence ID" value="KJE89813.1"/>
    <property type="molecule type" value="Genomic_DNA"/>
</dbReference>
<feature type="compositionally biased region" description="Polar residues" evidence="7">
    <location>
        <begin position="1103"/>
        <end position="1113"/>
    </location>
</feature>
<keyword evidence="6" id="KW-0539">Nucleus</keyword>
<dbReference type="PANTHER" id="PTHR15137:SF9">
    <property type="entry name" value="TRANSCRIPTION INITIATION FACTOR TFIID SUBUNIT 2"/>
    <property type="match status" value="1"/>
</dbReference>
<dbReference type="OrthoDB" id="308861at2759"/>
<dbReference type="InterPro" id="IPR014782">
    <property type="entry name" value="Peptidase_M1_dom"/>
</dbReference>
<proteinExistence type="inferred from homology"/>
<dbReference type="AlphaFoldDB" id="A0A0D2WJY9"/>
<evidence type="ECO:0000259" key="9">
    <source>
        <dbReference type="Pfam" id="PF25577"/>
    </source>
</evidence>
<dbReference type="InterPro" id="IPR027268">
    <property type="entry name" value="Peptidase_M4/M1_CTD_sf"/>
</dbReference>
<dbReference type="InParanoid" id="A0A0D2WJY9"/>
<dbReference type="Gene3D" id="1.10.390.10">
    <property type="entry name" value="Neutral Protease Domain 2"/>
    <property type="match status" value="1"/>
</dbReference>
<dbReference type="InterPro" id="IPR057991">
    <property type="entry name" value="TPR_TAF2_C"/>
</dbReference>
<dbReference type="GO" id="GO:0008270">
    <property type="term" value="F:zinc ion binding"/>
    <property type="evidence" value="ECO:0007669"/>
    <property type="project" value="InterPro"/>
</dbReference>
<dbReference type="SUPFAM" id="SSF55486">
    <property type="entry name" value="Metalloproteases ('zincins'), catalytic domain"/>
    <property type="match status" value="1"/>
</dbReference>
<dbReference type="InterPro" id="IPR042097">
    <property type="entry name" value="Aminopeptidase_N-like_N_sf"/>
</dbReference>
<name>A0A0D2WJY9_CAPO3</name>
<accession>A0A0D2WJY9</accession>
<dbReference type="SUPFAM" id="SSF63737">
    <property type="entry name" value="Leukotriene A4 hydrolase N-terminal domain"/>
    <property type="match status" value="1"/>
</dbReference>
<dbReference type="Proteomes" id="UP000008743">
    <property type="component" value="Unassembled WGS sequence"/>
</dbReference>
<dbReference type="Pfam" id="PF25577">
    <property type="entry name" value="TPR_TAF2_C"/>
    <property type="match status" value="2"/>
</dbReference>
<dbReference type="FunCoup" id="A0A0D2WJY9">
    <property type="interactions" value="453"/>
</dbReference>
<dbReference type="SUPFAM" id="SSF48371">
    <property type="entry name" value="ARM repeat"/>
    <property type="match status" value="1"/>
</dbReference>
<evidence type="ECO:0000256" key="3">
    <source>
        <dbReference type="ARBA" id="ARBA00017363"/>
    </source>
</evidence>
<dbReference type="InterPro" id="IPR016024">
    <property type="entry name" value="ARM-type_fold"/>
</dbReference>
<comment type="similarity">
    <text evidence="2">Belongs to the TAF2 family.</text>
</comment>
<feature type="compositionally biased region" description="Basic and acidic residues" evidence="7">
    <location>
        <begin position="1126"/>
        <end position="1138"/>
    </location>
</feature>
<feature type="domain" description="Transcription initiation factor TFIID subunit 2 TPR repeats" evidence="9">
    <location>
        <begin position="697"/>
        <end position="936"/>
    </location>
</feature>
<dbReference type="eggNOG" id="KOG1932">
    <property type="taxonomic scope" value="Eukaryota"/>
</dbReference>
<gene>
    <name evidence="10" type="ORF">CAOG_001233</name>
</gene>
<protein>
    <recommendedName>
        <fullName evidence="3">Transcription initiation factor TFIID subunit 2</fullName>
    </recommendedName>
</protein>
<sequence length="1257" mass="137622">MPCVDTLTDRCKWDIHVIVNPGLSAVCSGDLLSQQQVAPGNRDEGWRYFHYALNVPTVAGAIGIAVGPFDIWGDPHANRVTHFALVGLLPELIQSTQMTGSSVEFFELYFGMPSPFGSYHQVFVEECFDDVLRFAGMSIFSSRLLHCERVIDQPVETRCAQAYALASQWIGFGITMERGSDEWLVEGLARYISGLFRRQMFGNNEYRWWIEQEMERVAQADVNLPPLCSDGLDVNDPALARFGELRRRKANLVLRLVEGRIGIEMVQRVVHTVFTRLKQATAGSAAQASANRPKDKDDDDDDDADNSHRKSSRGHASLTHTGTHGAVLSTKEFFKVVKKVSGHELKLFAEQLVYESGSALLEISMLFNKRRNAIEVECRQHVCTRRHPYGEQLTSSARASNAMGQSLSSDVLQEAMADHISPEDLDPDVANNPFAMQQRAKDAAAARLNTFGHARSTVTSATMAYYPGTFAAQFSNHLPSTMSLEEVQQHSIMLNERHGSGHNSSTHTASALTVALSNSGRGLIKTGAINFHLHEFDGAFDHQMRIEAEQQTMELPLVTKAGRARAKKKRYVLETGEDIELDLIAVERDINVQHEAIKKLADRPSLATWTTLVKVLHNERVFHRLRLAAVFALASMASLDPNLNGIRYLMDEFRKRFCITSHQRDKETQHAFAYLNVKAPPSPPPPTAAVPNPPVVSAFTDYLVEPNDFTNFANYHLKKAFVRALGTIRLRRPGLRNPPCPWGVVRFLLDVLEMNDNSVNPYTDAHYIAAIIDGLAETVTDDYDLKPTDTLPFPYEHPIHVILAEFTRLLSLEKLNPSYRHVVAVSCLNGMSLIQARGVLTIDIGVFSSHARYGHFTDVRLAAMRGLWAMTLVSPLASAATIATAQRAIHKLLKLAERDPEPMVRCHAVLLLLERPPPVTIITHDMMTRVWELATASNAVYFKRLRHLAFVLHVTLVQSMVRAHKIRFDPDAPRATRKIVIRRVKAPAVPGVPPSAGSAAAPSDLDHGVSAPPASMSFVVSTAQPSVAKSEPAVAVLSNGHHHHHNYHSTNVVGVDSDAQAMSIDEEDAEDEAHGDGADIDVETTHPAAFHDADSEEHDGNPLQRQNYGSNGLDQHEEAPIDIDGDLLHPAEMDHEGGTHAGASSSSSSGFVVSSAPVGAGSTFSVKHSTDATTAGEAPVQHEAESLNENVSVAAGDEGASSSFAPDNEVAPLVDESAPLEQVNAQADAPDASLAPVDKVDSFASVDPQATAMSDAM</sequence>
<dbReference type="PhylomeDB" id="A0A0D2WJY9"/>
<keyword evidence="11" id="KW-1185">Reference proteome</keyword>
<evidence type="ECO:0000313" key="10">
    <source>
        <dbReference type="EMBL" id="KJE89813.1"/>
    </source>
</evidence>
<comment type="subcellular location">
    <subcellularLocation>
        <location evidence="1">Nucleus</location>
    </subcellularLocation>
</comment>
<dbReference type="Pfam" id="PF01433">
    <property type="entry name" value="Peptidase_M1"/>
    <property type="match status" value="1"/>
</dbReference>
<evidence type="ECO:0000313" key="11">
    <source>
        <dbReference type="Proteomes" id="UP000008743"/>
    </source>
</evidence>
<organism evidence="10 11">
    <name type="scientific">Capsaspora owczarzaki (strain ATCC 30864)</name>
    <dbReference type="NCBI Taxonomy" id="595528"/>
    <lineage>
        <taxon>Eukaryota</taxon>
        <taxon>Filasterea</taxon>
        <taxon>Capsaspora</taxon>
    </lineage>
</organism>
<dbReference type="GO" id="GO:0005669">
    <property type="term" value="C:transcription factor TFIID complex"/>
    <property type="evidence" value="ECO:0007669"/>
    <property type="project" value="InterPro"/>
</dbReference>
<feature type="region of interest" description="Disordered" evidence="7">
    <location>
        <begin position="284"/>
        <end position="322"/>
    </location>
</feature>
<evidence type="ECO:0000256" key="1">
    <source>
        <dbReference type="ARBA" id="ARBA00004123"/>
    </source>
</evidence>
<feature type="domain" description="Transcription initiation factor TFIID subunit 2 TPR repeats" evidence="9">
    <location>
        <begin position="586"/>
        <end position="663"/>
    </location>
</feature>
<dbReference type="GO" id="GO:0003682">
    <property type="term" value="F:chromatin binding"/>
    <property type="evidence" value="ECO:0007669"/>
    <property type="project" value="TreeGrafter"/>
</dbReference>